<dbReference type="OrthoDB" id="7625761at2"/>
<evidence type="ECO:0000313" key="2">
    <source>
        <dbReference type="EMBL" id="RQW61065.1"/>
    </source>
</evidence>
<dbReference type="RefSeq" id="WP_124939228.1">
    <property type="nucleotide sequence ID" value="NZ_RJVQ01000019.1"/>
</dbReference>
<evidence type="ECO:0000313" key="3">
    <source>
        <dbReference type="Proteomes" id="UP000281112"/>
    </source>
</evidence>
<keyword evidence="3" id="KW-1185">Reference proteome</keyword>
<name>A0A3N9TC63_9VIBR</name>
<dbReference type="Pfam" id="PF04338">
    <property type="entry name" value="DUF481"/>
    <property type="match status" value="1"/>
</dbReference>
<organism evidence="2 3">
    <name type="scientific">Vibrio viridaestus</name>
    <dbReference type="NCBI Taxonomy" id="2487322"/>
    <lineage>
        <taxon>Bacteria</taxon>
        <taxon>Pseudomonadati</taxon>
        <taxon>Pseudomonadota</taxon>
        <taxon>Gammaproteobacteria</taxon>
        <taxon>Vibrionales</taxon>
        <taxon>Vibrionaceae</taxon>
        <taxon>Vibrio</taxon>
    </lineage>
</organism>
<proteinExistence type="predicted"/>
<reference evidence="2 3" key="1">
    <citation type="submission" date="2018-11" db="EMBL/GenBank/DDBJ databases">
        <title>Vibrio LJC006 sp. nov., isolated from seawater during the bloom of the enteromorpha.</title>
        <authorList>
            <person name="Liang J."/>
        </authorList>
    </citation>
    <scope>NUCLEOTIDE SEQUENCE [LARGE SCALE GENOMIC DNA]</scope>
    <source>
        <strain evidence="2 3">LJC006</strain>
    </source>
</reference>
<comment type="caution">
    <text evidence="2">The sequence shown here is derived from an EMBL/GenBank/DDBJ whole genome shotgun (WGS) entry which is preliminary data.</text>
</comment>
<dbReference type="AlphaFoldDB" id="A0A3N9TC63"/>
<evidence type="ECO:0000256" key="1">
    <source>
        <dbReference type="SAM" id="SignalP"/>
    </source>
</evidence>
<keyword evidence="1" id="KW-0732">Signal</keyword>
<accession>A0A3N9TC63</accession>
<dbReference type="InterPro" id="IPR007433">
    <property type="entry name" value="DUF481"/>
</dbReference>
<sequence length="252" mass="28876">MTKYWLSIFCLFIPLAVQAKDDANDDLEVPSPWKVQVEFGFRKLTGNTESESINTALHGEYTRGRYRTNADYEFYRLEKYGVETKRRSTYGLQNDIKFGPKVYFYTSYKGLDTEYTAYYKDHTVSAGLGYQFIFTDKFTLEGELGPGYRYQKPNLDEIGSRDIVFDAKVEEPIVRGSIKSHWKILDNLSFDGDVTTISGNSNTLVTTDLGVTTNVTEGIAIKVNYNRQYHSRVPTGLSKKDSITEFNIMFSF</sequence>
<gene>
    <name evidence="2" type="ORF">EES38_21345</name>
</gene>
<dbReference type="EMBL" id="RJVQ01000019">
    <property type="protein sequence ID" value="RQW61065.1"/>
    <property type="molecule type" value="Genomic_DNA"/>
</dbReference>
<protein>
    <submittedName>
        <fullName evidence="2">DUF481 domain-containing protein</fullName>
    </submittedName>
</protein>
<feature type="signal peptide" evidence="1">
    <location>
        <begin position="1"/>
        <end position="19"/>
    </location>
</feature>
<feature type="chain" id="PRO_5018169381" evidence="1">
    <location>
        <begin position="20"/>
        <end position="252"/>
    </location>
</feature>
<dbReference type="Proteomes" id="UP000281112">
    <property type="component" value="Unassembled WGS sequence"/>
</dbReference>